<sequence>MPRGTDHIVPQNHPVNTGMRAEIGRRIRPRHLYLLPDVCADQPGKFLELWPDCDHRTCRRRTHHELGECLSVTQVEGDVDIVEGHVDRASVHRLADQYPS</sequence>
<reference evidence="2" key="3">
    <citation type="submission" date="2015-03" db="EMBL/GenBank/DDBJ databases">
        <authorList>
            <consortium name="Pathogen Informatics"/>
            <person name="Murphy D."/>
        </authorList>
    </citation>
    <scope>NUCLEOTIDE SEQUENCE</scope>
    <source>
        <strain evidence="2">N09902308</strain>
    </source>
</reference>
<reference evidence="3 4" key="2">
    <citation type="submission" date="2015-03" db="EMBL/GenBank/DDBJ databases">
        <authorList>
            <consortium name="Pathogen Informatics"/>
        </authorList>
    </citation>
    <scope>NUCLEOTIDE SEQUENCE [LARGE SCALE GENOMIC DNA]</scope>
    <source>
        <strain evidence="3">K00500041</strain>
        <strain evidence="4">N09902308</strain>
    </source>
</reference>
<dbReference type="Proteomes" id="UP000038802">
    <property type="component" value="Unassembled WGS sequence"/>
</dbReference>
<evidence type="ECO:0000313" key="3">
    <source>
        <dbReference type="Proteomes" id="UP000038802"/>
    </source>
</evidence>
<organism evidence="1 3">
    <name type="scientific">Mycobacterium tuberculosis</name>
    <dbReference type="NCBI Taxonomy" id="1773"/>
    <lineage>
        <taxon>Bacteria</taxon>
        <taxon>Bacillati</taxon>
        <taxon>Actinomycetota</taxon>
        <taxon>Actinomycetes</taxon>
        <taxon>Mycobacteriales</taxon>
        <taxon>Mycobacteriaceae</taxon>
        <taxon>Mycobacterium</taxon>
        <taxon>Mycobacterium tuberculosis complex</taxon>
    </lineage>
</organism>
<name>A0A0U0U4K0_MYCTX</name>
<dbReference type="Proteomes" id="UP000039021">
    <property type="component" value="Unassembled WGS sequence"/>
</dbReference>
<evidence type="ECO:0000313" key="4">
    <source>
        <dbReference type="Proteomes" id="UP000039021"/>
    </source>
</evidence>
<gene>
    <name evidence="1" type="ORF">ERS007703_05433</name>
    <name evidence="2" type="ORF">ERS007739_05220</name>
</gene>
<evidence type="ECO:0000313" key="1">
    <source>
        <dbReference type="EMBL" id="COX72842.1"/>
    </source>
</evidence>
<dbReference type="EMBL" id="CSAE01001541">
    <property type="protein sequence ID" value="COX72842.1"/>
    <property type="molecule type" value="Genomic_DNA"/>
</dbReference>
<dbReference type="EMBL" id="CSBK01003919">
    <property type="protein sequence ID" value="CPB37789.1"/>
    <property type="molecule type" value="Genomic_DNA"/>
</dbReference>
<accession>A0A0U0U4K0</accession>
<evidence type="ECO:0000313" key="2">
    <source>
        <dbReference type="EMBL" id="CPB37789.1"/>
    </source>
</evidence>
<protein>
    <submittedName>
        <fullName evidence="1">Uncharacterized protein</fullName>
    </submittedName>
</protein>
<reference evidence="1" key="1">
    <citation type="submission" date="2015-03" db="EMBL/GenBank/DDBJ databases">
        <authorList>
            <person name="Murphy D."/>
        </authorList>
    </citation>
    <scope>NUCLEOTIDE SEQUENCE [LARGE SCALE GENOMIC DNA]</scope>
    <source>
        <strain evidence="1">K00500041</strain>
    </source>
</reference>
<proteinExistence type="predicted"/>
<dbReference type="AlphaFoldDB" id="A0A0U0U4K0"/>